<dbReference type="InterPro" id="IPR017871">
    <property type="entry name" value="ABC_transporter-like_CS"/>
</dbReference>
<dbReference type="InterPro" id="IPR027417">
    <property type="entry name" value="P-loop_NTPase"/>
</dbReference>
<evidence type="ECO:0000256" key="1">
    <source>
        <dbReference type="ARBA" id="ARBA00004651"/>
    </source>
</evidence>
<evidence type="ECO:0000313" key="12">
    <source>
        <dbReference type="EMBL" id="SHL82399.1"/>
    </source>
</evidence>
<dbReference type="InterPro" id="IPR011527">
    <property type="entry name" value="ABC1_TM_dom"/>
</dbReference>
<dbReference type="PANTHER" id="PTHR43394">
    <property type="entry name" value="ATP-DEPENDENT PERMEASE MDL1, MITOCHONDRIAL"/>
    <property type="match status" value="1"/>
</dbReference>
<evidence type="ECO:0000259" key="11">
    <source>
        <dbReference type="PROSITE" id="PS50990"/>
    </source>
</evidence>
<dbReference type="SUPFAM" id="SSF90123">
    <property type="entry name" value="ABC transporter transmembrane region"/>
    <property type="match status" value="1"/>
</dbReference>
<keyword evidence="3" id="KW-0547">Nucleotide-binding</keyword>
<feature type="transmembrane region" description="Helical" evidence="8">
    <location>
        <begin position="289"/>
        <end position="312"/>
    </location>
</feature>
<dbReference type="PROSITE" id="PS50990">
    <property type="entry name" value="PEPTIDASE_C39"/>
    <property type="match status" value="1"/>
</dbReference>
<dbReference type="InterPro" id="IPR039421">
    <property type="entry name" value="Type_1_exporter"/>
</dbReference>
<dbReference type="PROSITE" id="PS00211">
    <property type="entry name" value="ABC_TRANSPORTER_1"/>
    <property type="match status" value="1"/>
</dbReference>
<evidence type="ECO:0000259" key="10">
    <source>
        <dbReference type="PROSITE" id="PS50929"/>
    </source>
</evidence>
<feature type="transmembrane region" description="Helical" evidence="8">
    <location>
        <begin position="180"/>
        <end position="203"/>
    </location>
</feature>
<evidence type="ECO:0000256" key="3">
    <source>
        <dbReference type="ARBA" id="ARBA00022741"/>
    </source>
</evidence>
<dbReference type="Pfam" id="PF00664">
    <property type="entry name" value="ABC_membrane"/>
    <property type="match status" value="1"/>
</dbReference>
<keyword evidence="7 8" id="KW-0472">Membrane</keyword>
<gene>
    <name evidence="12" type="ORF">SAMN05443432_10340</name>
</gene>
<comment type="subcellular location">
    <subcellularLocation>
        <location evidence="1">Cell membrane</location>
        <topology evidence="1">Multi-pass membrane protein</topology>
    </subcellularLocation>
</comment>
<organism evidence="12 13">
    <name type="scientific">Roseovarius litoreus</name>
    <dbReference type="NCBI Taxonomy" id="1155722"/>
    <lineage>
        <taxon>Bacteria</taxon>
        <taxon>Pseudomonadati</taxon>
        <taxon>Pseudomonadota</taxon>
        <taxon>Alphaproteobacteria</taxon>
        <taxon>Rhodobacterales</taxon>
        <taxon>Roseobacteraceae</taxon>
        <taxon>Roseovarius</taxon>
    </lineage>
</organism>
<dbReference type="GO" id="GO:0005524">
    <property type="term" value="F:ATP binding"/>
    <property type="evidence" value="ECO:0007669"/>
    <property type="project" value="UniProtKB-KW"/>
</dbReference>
<dbReference type="Gene3D" id="1.20.1560.10">
    <property type="entry name" value="ABC transporter type 1, transmembrane domain"/>
    <property type="match status" value="1"/>
</dbReference>
<keyword evidence="2 8" id="KW-0812">Transmembrane</keyword>
<evidence type="ECO:0000256" key="5">
    <source>
        <dbReference type="ARBA" id="ARBA00022840"/>
    </source>
</evidence>
<dbReference type="InterPro" id="IPR003593">
    <property type="entry name" value="AAA+_ATPase"/>
</dbReference>
<proteinExistence type="predicted"/>
<dbReference type="Gene3D" id="3.90.70.10">
    <property type="entry name" value="Cysteine proteinases"/>
    <property type="match status" value="1"/>
</dbReference>
<name>A0A1M7DT88_9RHOB</name>
<dbReference type="SUPFAM" id="SSF52540">
    <property type="entry name" value="P-loop containing nucleoside triphosphate hydrolases"/>
    <property type="match status" value="1"/>
</dbReference>
<feature type="domain" description="Peptidase C39" evidence="11">
    <location>
        <begin position="34"/>
        <end position="148"/>
    </location>
</feature>
<dbReference type="Proteomes" id="UP000322545">
    <property type="component" value="Unassembled WGS sequence"/>
</dbReference>
<keyword evidence="6 8" id="KW-1133">Transmembrane helix</keyword>
<keyword evidence="13" id="KW-1185">Reference proteome</keyword>
<feature type="transmembrane region" description="Helical" evidence="8">
    <location>
        <begin position="215"/>
        <end position="234"/>
    </location>
</feature>
<accession>A0A1M7DT88</accession>
<dbReference type="InterPro" id="IPR003439">
    <property type="entry name" value="ABC_transporter-like_ATP-bd"/>
</dbReference>
<sequence>MFWKRKRRDAKTLAAGQSSRISTATDLDQISCSDLDRSAASYLSHLGQPVTVDRLWTGLPSAASGMDMALLARALGNVGYEMSHHASVGLSHIETPCLLRLTDGHYVLVIGREADGQYFVAVDPASDTRVLVAQELLAEKYTGETLSFFPRLDSLAERHVGQRPNKHWFWRHFEPMRGRVFDVVLSSAFANLLAVAVSLFALQVYDRVVPNQNEATLWVLASGAALAIGLEFMLRISRARLIDTAGREIEIAVNRDLFERLINMRLDARPMPPGSLVNTMREFASVKEFFAVSAVGVVTDLPFVLIFLLVIYAIAGPLVVIVALGALVMIIAGLVFQYRIHALSRDMLGGATAALRLLTETAYGLETLRSHRFAPLFQRNWEEVTTLNALQSSRHRRLSAGLSFLSSSLQMLTYVAAITGGVYLFFADALSVGGIIAVSILTSRTLAPIVQLSGILSRWKYTTAALEALEAIAEAPQDRDASRSYIRRTHIAGDLRLRDIRSAYPGVEDVQLVIPDLKLKPGARVAVLGENGSGKSLLLRILAGLYVPNQGSYLVDGLEAQQIDPDDLRKAVGYLPQEPRLFKGTLRENLSMGASQVSDTRLFEALDFAGLGKLVASTTRGLDLVIHDGGEGLSVGQRAAVGLARLYLQNPSIVLLDEPTAAMDSRSEVTFVERFKEWLAERSAIICTHRMALMDAVDEVIVLSDGRMLAHGPRDEILAKFTRVGVGAQGPKVPELRGAQ</sequence>
<evidence type="ECO:0000259" key="9">
    <source>
        <dbReference type="PROSITE" id="PS50893"/>
    </source>
</evidence>
<feature type="transmembrane region" description="Helical" evidence="8">
    <location>
        <begin position="318"/>
        <end position="338"/>
    </location>
</feature>
<dbReference type="GO" id="GO:0015421">
    <property type="term" value="F:ABC-type oligopeptide transporter activity"/>
    <property type="evidence" value="ECO:0007669"/>
    <property type="project" value="TreeGrafter"/>
</dbReference>
<dbReference type="GO" id="GO:0005886">
    <property type="term" value="C:plasma membrane"/>
    <property type="evidence" value="ECO:0007669"/>
    <property type="project" value="UniProtKB-SubCell"/>
</dbReference>
<dbReference type="EMBL" id="FRCB01000003">
    <property type="protein sequence ID" value="SHL82399.1"/>
    <property type="molecule type" value="Genomic_DNA"/>
</dbReference>
<dbReference type="GO" id="GO:0016887">
    <property type="term" value="F:ATP hydrolysis activity"/>
    <property type="evidence" value="ECO:0007669"/>
    <property type="project" value="InterPro"/>
</dbReference>
<evidence type="ECO:0000256" key="8">
    <source>
        <dbReference type="SAM" id="Phobius"/>
    </source>
</evidence>
<dbReference type="PROSITE" id="PS50893">
    <property type="entry name" value="ABC_TRANSPORTER_2"/>
    <property type="match status" value="1"/>
</dbReference>
<dbReference type="InterPro" id="IPR005074">
    <property type="entry name" value="Peptidase_C39"/>
</dbReference>
<dbReference type="GO" id="GO:0008233">
    <property type="term" value="F:peptidase activity"/>
    <property type="evidence" value="ECO:0007669"/>
    <property type="project" value="InterPro"/>
</dbReference>
<evidence type="ECO:0000313" key="13">
    <source>
        <dbReference type="Proteomes" id="UP000322545"/>
    </source>
</evidence>
<keyword evidence="4" id="KW-0378">Hydrolase</keyword>
<evidence type="ECO:0000256" key="6">
    <source>
        <dbReference type="ARBA" id="ARBA00022989"/>
    </source>
</evidence>
<dbReference type="AlphaFoldDB" id="A0A1M7DT88"/>
<evidence type="ECO:0000256" key="7">
    <source>
        <dbReference type="ARBA" id="ARBA00023136"/>
    </source>
</evidence>
<keyword evidence="5 12" id="KW-0067">ATP-binding</keyword>
<dbReference type="PANTHER" id="PTHR43394:SF1">
    <property type="entry name" value="ATP-BINDING CASSETTE SUB-FAMILY B MEMBER 10, MITOCHONDRIAL"/>
    <property type="match status" value="1"/>
</dbReference>
<dbReference type="PROSITE" id="PS50929">
    <property type="entry name" value="ABC_TM1F"/>
    <property type="match status" value="1"/>
</dbReference>
<evidence type="ECO:0000256" key="2">
    <source>
        <dbReference type="ARBA" id="ARBA00022692"/>
    </source>
</evidence>
<dbReference type="GO" id="GO:0006508">
    <property type="term" value="P:proteolysis"/>
    <property type="evidence" value="ECO:0007669"/>
    <property type="project" value="InterPro"/>
</dbReference>
<feature type="domain" description="ABC transmembrane type-1" evidence="10">
    <location>
        <begin position="183"/>
        <end position="457"/>
    </location>
</feature>
<feature type="domain" description="ABC transporter" evidence="9">
    <location>
        <begin position="495"/>
        <end position="730"/>
    </location>
</feature>
<dbReference type="Gene3D" id="3.40.50.300">
    <property type="entry name" value="P-loop containing nucleotide triphosphate hydrolases"/>
    <property type="match status" value="1"/>
</dbReference>
<dbReference type="SMART" id="SM00382">
    <property type="entry name" value="AAA"/>
    <property type="match status" value="1"/>
</dbReference>
<protein>
    <submittedName>
        <fullName evidence="12">ATP-binding cassette, subfamily C, LapB</fullName>
    </submittedName>
</protein>
<dbReference type="Pfam" id="PF00005">
    <property type="entry name" value="ABC_tran"/>
    <property type="match status" value="1"/>
</dbReference>
<reference evidence="12 13" key="1">
    <citation type="submission" date="2016-11" db="EMBL/GenBank/DDBJ databases">
        <authorList>
            <person name="Varghese N."/>
            <person name="Submissions S."/>
        </authorList>
    </citation>
    <scope>NUCLEOTIDE SEQUENCE [LARGE SCALE GENOMIC DNA]</scope>
    <source>
        <strain evidence="12 13">DSM 28249</strain>
    </source>
</reference>
<dbReference type="InterPro" id="IPR036640">
    <property type="entry name" value="ABC1_TM_sf"/>
</dbReference>
<evidence type="ECO:0000256" key="4">
    <source>
        <dbReference type="ARBA" id="ARBA00022801"/>
    </source>
</evidence>